<organism evidence="2 3">
    <name type="scientific">Mycolicibacterium setense</name>
    <dbReference type="NCBI Taxonomy" id="431269"/>
    <lineage>
        <taxon>Bacteria</taxon>
        <taxon>Bacillati</taxon>
        <taxon>Actinomycetota</taxon>
        <taxon>Actinomycetes</taxon>
        <taxon>Mycobacteriales</taxon>
        <taxon>Mycobacteriaceae</taxon>
        <taxon>Mycolicibacterium</taxon>
    </lineage>
</organism>
<keyword evidence="3" id="KW-1185">Reference proteome</keyword>
<evidence type="ECO:0000256" key="1">
    <source>
        <dbReference type="SAM" id="MobiDB-lite"/>
    </source>
</evidence>
<accession>A0ABR4Z1A7</accession>
<comment type="caution">
    <text evidence="2">The sequence shown here is derived from an EMBL/GenBank/DDBJ whole genome shotgun (WGS) entry which is preliminary data.</text>
</comment>
<dbReference type="Proteomes" id="UP000031004">
    <property type="component" value="Unassembled WGS sequence"/>
</dbReference>
<name>A0ABR4Z1A7_9MYCO</name>
<reference evidence="2 3" key="1">
    <citation type="submission" date="2014-11" db="EMBL/GenBank/DDBJ databases">
        <title>Mycobacterium setense Manresensis Genome.</title>
        <authorList>
            <person name="Rech G."/>
            <person name="Sumoy L."/>
        </authorList>
    </citation>
    <scope>NUCLEOTIDE SEQUENCE [LARGE SCALE GENOMIC DNA]</scope>
    <source>
        <strain evidence="2 3">Manresensis</strain>
    </source>
</reference>
<feature type="region of interest" description="Disordered" evidence="1">
    <location>
        <begin position="1"/>
        <end position="64"/>
    </location>
</feature>
<gene>
    <name evidence="2" type="ORF">QQ44_01145</name>
</gene>
<proteinExistence type="predicted"/>
<protein>
    <submittedName>
        <fullName evidence="2">Uncharacterized protein</fullName>
    </submittedName>
</protein>
<evidence type="ECO:0000313" key="3">
    <source>
        <dbReference type="Proteomes" id="UP000031004"/>
    </source>
</evidence>
<sequence length="64" mass="7016">MRARPRARSPNFRHPPTRGPACASSPLSRAQAGHRRIGQEAGPNGDGPHNRCGRRSAHLRLNRS</sequence>
<feature type="compositionally biased region" description="Basic residues" evidence="1">
    <location>
        <begin position="51"/>
        <end position="64"/>
    </location>
</feature>
<evidence type="ECO:0000313" key="2">
    <source>
        <dbReference type="EMBL" id="KHO28182.1"/>
    </source>
</evidence>
<dbReference type="EMBL" id="JTLZ01000001">
    <property type="protein sequence ID" value="KHO28182.1"/>
    <property type="molecule type" value="Genomic_DNA"/>
</dbReference>